<keyword evidence="5" id="KW-1185">Reference proteome</keyword>
<dbReference type="Pfam" id="PF01408">
    <property type="entry name" value="GFO_IDH_MocA"/>
    <property type="match status" value="1"/>
</dbReference>
<feature type="domain" description="Gfo/Idh/MocA-like oxidoreductase N-terminal" evidence="2">
    <location>
        <begin position="48"/>
        <end position="175"/>
    </location>
</feature>
<evidence type="ECO:0000256" key="1">
    <source>
        <dbReference type="SAM" id="SignalP"/>
    </source>
</evidence>
<feature type="chain" id="PRO_5045425764" evidence="1">
    <location>
        <begin position="32"/>
        <end position="443"/>
    </location>
</feature>
<dbReference type="EMBL" id="CP102294">
    <property type="protein sequence ID" value="UWN57822.1"/>
    <property type="molecule type" value="Genomic_DNA"/>
</dbReference>
<dbReference type="SUPFAM" id="SSF51735">
    <property type="entry name" value="NAD(P)-binding Rossmann-fold domains"/>
    <property type="match status" value="1"/>
</dbReference>
<feature type="signal peptide" evidence="1">
    <location>
        <begin position="1"/>
        <end position="31"/>
    </location>
</feature>
<dbReference type="InterPro" id="IPR036291">
    <property type="entry name" value="NAD(P)-bd_dom_sf"/>
</dbReference>
<dbReference type="RefSeq" id="WP_019244744.1">
    <property type="nucleotide sequence ID" value="NZ_CAPH01000003.1"/>
</dbReference>
<dbReference type="SUPFAM" id="SSF55347">
    <property type="entry name" value="Glyceraldehyde-3-phosphate dehydrogenase-like, C-terminal domain"/>
    <property type="match status" value="1"/>
</dbReference>
<protein>
    <submittedName>
        <fullName evidence="4">Gfo/Idh/MocA family oxidoreductase</fullName>
    </submittedName>
</protein>
<dbReference type="PROSITE" id="PS51318">
    <property type="entry name" value="TAT"/>
    <property type="match status" value="1"/>
</dbReference>
<dbReference type="Proteomes" id="UP001059295">
    <property type="component" value="Chromosome"/>
</dbReference>
<evidence type="ECO:0000313" key="4">
    <source>
        <dbReference type="EMBL" id="UWN57822.1"/>
    </source>
</evidence>
<dbReference type="InterPro" id="IPR006311">
    <property type="entry name" value="TAT_signal"/>
</dbReference>
<reference evidence="4" key="1">
    <citation type="journal article" date="2022" name="Cell">
        <title>Design, construction, and in vivo augmentation of a complex gut microbiome.</title>
        <authorList>
            <person name="Cheng A.G."/>
            <person name="Ho P.Y."/>
            <person name="Aranda-Diaz A."/>
            <person name="Jain S."/>
            <person name="Yu F.B."/>
            <person name="Meng X."/>
            <person name="Wang M."/>
            <person name="Iakiviak M."/>
            <person name="Nagashima K."/>
            <person name="Zhao A."/>
            <person name="Murugkar P."/>
            <person name="Patil A."/>
            <person name="Atabakhsh K."/>
            <person name="Weakley A."/>
            <person name="Yan J."/>
            <person name="Brumbaugh A.R."/>
            <person name="Higginbottom S."/>
            <person name="Dimas A."/>
            <person name="Shiver A.L."/>
            <person name="Deutschbauer A."/>
            <person name="Neff N."/>
            <person name="Sonnenburg J.L."/>
            <person name="Huang K.C."/>
            <person name="Fischbach M.A."/>
        </authorList>
    </citation>
    <scope>NUCLEOTIDE SEQUENCE</scope>
    <source>
        <strain evidence="4">AP11</strain>
    </source>
</reference>
<dbReference type="NCBIfam" id="TIGR01409">
    <property type="entry name" value="TAT_signal_seq"/>
    <property type="match status" value="1"/>
</dbReference>
<evidence type="ECO:0000259" key="2">
    <source>
        <dbReference type="Pfam" id="PF01408"/>
    </source>
</evidence>
<dbReference type="InterPro" id="IPR050463">
    <property type="entry name" value="Gfo/Idh/MocA_oxidrdct_glycsds"/>
</dbReference>
<dbReference type="PANTHER" id="PTHR43818">
    <property type="entry name" value="BCDNA.GH03377"/>
    <property type="match status" value="1"/>
</dbReference>
<sequence length="443" mass="49714">MNEKSKLTRRDFLKVSALGAAGAVLMPSALAAAPKSAKKKSSANDTIGIGFIGLGQQAMHLLAGFLTIDGVRVLAGCDVYDVKRARFEKRVKKYYAEHGQKCKVDLYEDYQDLLARDDIDAVVIATPDHQHALIAIAACRAGKDVYLEKPLTLTIYEGQQLRKAVREHCRILQVGSQQRSDAEFIHAANLVREGELGRIELIKVHVGGSPTPYTLPRQEVPAGLNWDKWLGPLPETIYYNSDLNPVITLEPEQNEQLWGAWRWYKGMGGGLMTDWGAHMFDIAQWAMGKDRNGPVKIIPAGYGPYEHLTYFYDNGTRVTEQEFDGGKQGVKIYGENGEWIQVCRGEFLASDPKFMPETKKKESDVPYETQVGHYQTFINSIRSRIDPNVPVEVGHSSNTMCILGNIANELGRPVVWNPIVEKFMHDPEADKLTHYQYRDGYKL</sequence>
<dbReference type="Gene3D" id="3.40.50.720">
    <property type="entry name" value="NAD(P)-binding Rossmann-like Domain"/>
    <property type="match status" value="1"/>
</dbReference>
<name>A0ABY5V0S9_9BACT</name>
<feature type="domain" description="Gfo/Idh/MocA-like oxidoreductase bacterial type C-terminal" evidence="3">
    <location>
        <begin position="214"/>
        <end position="442"/>
    </location>
</feature>
<organism evidence="4 5">
    <name type="scientific">Alistipes ihumii AP11</name>
    <dbReference type="NCBI Taxonomy" id="1211813"/>
    <lineage>
        <taxon>Bacteria</taxon>
        <taxon>Pseudomonadati</taxon>
        <taxon>Bacteroidota</taxon>
        <taxon>Bacteroidia</taxon>
        <taxon>Bacteroidales</taxon>
        <taxon>Rikenellaceae</taxon>
        <taxon>Alistipes</taxon>
    </lineage>
</organism>
<dbReference type="PANTHER" id="PTHR43818:SF5">
    <property type="entry name" value="OXIDOREDUCTASE FAMILY PROTEIN"/>
    <property type="match status" value="1"/>
</dbReference>
<dbReference type="Gene3D" id="3.30.360.10">
    <property type="entry name" value="Dihydrodipicolinate Reductase, domain 2"/>
    <property type="match status" value="1"/>
</dbReference>
<dbReference type="Pfam" id="PF19051">
    <property type="entry name" value="GFO_IDH_MocA_C2"/>
    <property type="match status" value="1"/>
</dbReference>
<dbReference type="InterPro" id="IPR000683">
    <property type="entry name" value="Gfo/Idh/MocA-like_OxRdtase_N"/>
</dbReference>
<dbReference type="InterPro" id="IPR019546">
    <property type="entry name" value="TAT_signal_bac_arc"/>
</dbReference>
<accession>A0ABY5V0S9</accession>
<dbReference type="InterPro" id="IPR043906">
    <property type="entry name" value="Gfo/Idh/MocA_OxRdtase_bact_C"/>
</dbReference>
<keyword evidence="1" id="KW-0732">Signal</keyword>
<dbReference type="GeneID" id="82890731"/>
<evidence type="ECO:0000313" key="5">
    <source>
        <dbReference type="Proteomes" id="UP001059295"/>
    </source>
</evidence>
<evidence type="ECO:0000259" key="3">
    <source>
        <dbReference type="Pfam" id="PF19051"/>
    </source>
</evidence>
<proteinExistence type="predicted"/>
<gene>
    <name evidence="4" type="ORF">NQ491_03315</name>
</gene>